<dbReference type="InterPro" id="IPR000305">
    <property type="entry name" value="GIY-YIG_endonuc"/>
</dbReference>
<dbReference type="Gene3D" id="3.40.1440.10">
    <property type="entry name" value="GIY-YIG endonuclease"/>
    <property type="match status" value="1"/>
</dbReference>
<sequence>MHYVYFLRLANKRVYKGSTGNLKRRMEEHNAGKVESTRNFRPLTLIGYEGYALKSDAERREKFLKTTEGRRLLRQQYRDIINEE</sequence>
<dbReference type="AlphaFoldDB" id="A0A1F6BJP4"/>
<dbReference type="PANTHER" id="PTHR34477">
    <property type="entry name" value="UPF0213 PROTEIN YHBQ"/>
    <property type="match status" value="1"/>
</dbReference>
<comment type="caution">
    <text evidence="3">The sequence shown here is derived from an EMBL/GenBank/DDBJ whole genome shotgun (WGS) entry which is preliminary data.</text>
</comment>
<name>A0A1F6BJP4_9BACT</name>
<dbReference type="PANTHER" id="PTHR34477:SF1">
    <property type="entry name" value="UPF0213 PROTEIN YHBQ"/>
    <property type="match status" value="1"/>
</dbReference>
<dbReference type="Pfam" id="PF01541">
    <property type="entry name" value="GIY-YIG"/>
    <property type="match status" value="1"/>
</dbReference>
<comment type="similarity">
    <text evidence="1">Belongs to the UPF0213 family.</text>
</comment>
<dbReference type="PROSITE" id="PS50164">
    <property type="entry name" value="GIY_YIG"/>
    <property type="match status" value="1"/>
</dbReference>
<protein>
    <recommendedName>
        <fullName evidence="2">GIY-YIG domain-containing protein</fullName>
    </recommendedName>
</protein>
<dbReference type="EMBL" id="MFKH01000016">
    <property type="protein sequence ID" value="OGG36757.1"/>
    <property type="molecule type" value="Genomic_DNA"/>
</dbReference>
<reference evidence="3 4" key="1">
    <citation type="journal article" date="2016" name="Nat. Commun.">
        <title>Thousands of microbial genomes shed light on interconnected biogeochemical processes in an aquifer system.</title>
        <authorList>
            <person name="Anantharaman K."/>
            <person name="Brown C.T."/>
            <person name="Hug L.A."/>
            <person name="Sharon I."/>
            <person name="Castelle C.J."/>
            <person name="Probst A.J."/>
            <person name="Thomas B.C."/>
            <person name="Singh A."/>
            <person name="Wilkins M.J."/>
            <person name="Karaoz U."/>
            <person name="Brodie E.L."/>
            <person name="Williams K.H."/>
            <person name="Hubbard S.S."/>
            <person name="Banfield J.F."/>
        </authorList>
    </citation>
    <scope>NUCLEOTIDE SEQUENCE [LARGE SCALE GENOMIC DNA]</scope>
</reference>
<gene>
    <name evidence="3" type="ORF">A2110_00935</name>
</gene>
<evidence type="ECO:0000313" key="4">
    <source>
        <dbReference type="Proteomes" id="UP000176273"/>
    </source>
</evidence>
<accession>A0A1F6BJP4</accession>
<evidence type="ECO:0000256" key="1">
    <source>
        <dbReference type="ARBA" id="ARBA00007435"/>
    </source>
</evidence>
<proteinExistence type="inferred from homology"/>
<dbReference type="InterPro" id="IPR035901">
    <property type="entry name" value="GIY-YIG_endonuc_sf"/>
</dbReference>
<dbReference type="STRING" id="1798468.A2110_00935"/>
<dbReference type="InterPro" id="IPR050190">
    <property type="entry name" value="UPF0213_domain"/>
</dbReference>
<evidence type="ECO:0000313" key="3">
    <source>
        <dbReference type="EMBL" id="OGG36757.1"/>
    </source>
</evidence>
<dbReference type="SUPFAM" id="SSF82771">
    <property type="entry name" value="GIY-YIG endonuclease"/>
    <property type="match status" value="1"/>
</dbReference>
<organism evidence="3 4">
    <name type="scientific">Candidatus Jorgensenbacteria bacterium GWA1_54_12</name>
    <dbReference type="NCBI Taxonomy" id="1798468"/>
    <lineage>
        <taxon>Bacteria</taxon>
        <taxon>Candidatus Joergenseniibacteriota</taxon>
    </lineage>
</organism>
<feature type="domain" description="GIY-YIG" evidence="2">
    <location>
        <begin position="1"/>
        <end position="74"/>
    </location>
</feature>
<dbReference type="Proteomes" id="UP000176273">
    <property type="component" value="Unassembled WGS sequence"/>
</dbReference>
<evidence type="ECO:0000259" key="2">
    <source>
        <dbReference type="PROSITE" id="PS50164"/>
    </source>
</evidence>